<sequence>ACIGSRSCSVGVSTDTFGDPCKGVTKSLAVEATCA</sequence>
<dbReference type="PROSITE" id="PS50228">
    <property type="entry name" value="SUEL_LECTIN"/>
    <property type="match status" value="1"/>
</dbReference>
<dbReference type="AlphaFoldDB" id="A0A392PBV7"/>
<evidence type="ECO:0000313" key="2">
    <source>
        <dbReference type="EMBL" id="MCI08979.1"/>
    </source>
</evidence>
<evidence type="ECO:0000313" key="3">
    <source>
        <dbReference type="Proteomes" id="UP000265520"/>
    </source>
</evidence>
<feature type="non-terminal residue" evidence="2">
    <location>
        <position position="1"/>
    </location>
</feature>
<organism evidence="2 3">
    <name type="scientific">Trifolium medium</name>
    <dbReference type="NCBI Taxonomy" id="97028"/>
    <lineage>
        <taxon>Eukaryota</taxon>
        <taxon>Viridiplantae</taxon>
        <taxon>Streptophyta</taxon>
        <taxon>Embryophyta</taxon>
        <taxon>Tracheophyta</taxon>
        <taxon>Spermatophyta</taxon>
        <taxon>Magnoliopsida</taxon>
        <taxon>eudicotyledons</taxon>
        <taxon>Gunneridae</taxon>
        <taxon>Pentapetalae</taxon>
        <taxon>rosids</taxon>
        <taxon>fabids</taxon>
        <taxon>Fabales</taxon>
        <taxon>Fabaceae</taxon>
        <taxon>Papilionoideae</taxon>
        <taxon>50 kb inversion clade</taxon>
        <taxon>NPAAA clade</taxon>
        <taxon>Hologalegina</taxon>
        <taxon>IRL clade</taxon>
        <taxon>Trifolieae</taxon>
        <taxon>Trifolium</taxon>
    </lineage>
</organism>
<feature type="domain" description="SUEL-type lectin" evidence="1">
    <location>
        <begin position="1"/>
        <end position="35"/>
    </location>
</feature>
<dbReference type="Gene3D" id="2.60.120.740">
    <property type="match status" value="1"/>
</dbReference>
<dbReference type="InterPro" id="IPR000922">
    <property type="entry name" value="Lectin_gal-bd_dom"/>
</dbReference>
<accession>A0A392PBV7</accession>
<dbReference type="Pfam" id="PF02140">
    <property type="entry name" value="SUEL_Lectin"/>
    <property type="match status" value="1"/>
</dbReference>
<dbReference type="InterPro" id="IPR043159">
    <property type="entry name" value="Lectin_gal-bd_sf"/>
</dbReference>
<keyword evidence="3" id="KW-1185">Reference proteome</keyword>
<protein>
    <submittedName>
        <fullName evidence="2">Beta-galactosidase 8-like</fullName>
    </submittedName>
</protein>
<reference evidence="2 3" key="1">
    <citation type="journal article" date="2018" name="Front. Plant Sci.">
        <title>Red Clover (Trifolium pratense) and Zigzag Clover (T. medium) - A Picture of Genomic Similarities and Differences.</title>
        <authorList>
            <person name="Dluhosova J."/>
            <person name="Istvanek J."/>
            <person name="Nedelnik J."/>
            <person name="Repkova J."/>
        </authorList>
    </citation>
    <scope>NUCLEOTIDE SEQUENCE [LARGE SCALE GENOMIC DNA]</scope>
    <source>
        <strain evidence="3">cv. 10/8</strain>
        <tissue evidence="2">Leaf</tissue>
    </source>
</reference>
<dbReference type="GO" id="GO:0030246">
    <property type="term" value="F:carbohydrate binding"/>
    <property type="evidence" value="ECO:0007669"/>
    <property type="project" value="InterPro"/>
</dbReference>
<comment type="caution">
    <text evidence="2">The sequence shown here is derived from an EMBL/GenBank/DDBJ whole genome shotgun (WGS) entry which is preliminary data.</text>
</comment>
<evidence type="ECO:0000259" key="1">
    <source>
        <dbReference type="PROSITE" id="PS50228"/>
    </source>
</evidence>
<dbReference type="Proteomes" id="UP000265520">
    <property type="component" value="Unassembled WGS sequence"/>
</dbReference>
<name>A0A392PBV7_9FABA</name>
<proteinExistence type="predicted"/>
<dbReference type="EMBL" id="LXQA010070951">
    <property type="protein sequence ID" value="MCI08979.1"/>
    <property type="molecule type" value="Genomic_DNA"/>
</dbReference>